<dbReference type="AlphaFoldDB" id="A0A914DXX1"/>
<sequence>MDLLKMTIYNLEMEAFDRESEPQNATKQPVFLSAQRRYENIRVPINEITKRLCYECGDVLSDLNEYQEHLLAHEVVNISYQLYHREPARPSPRVYESDDEKNTKDKSKQETRRKRSNVEGTSGRAAKVSKLYISNIPSFPDNLVTEHETEFSNDSAPPETMPGYRVVTSFPQTANNALSNEFSPIAPHMSNFICDTAITQTSMARDLMKPDQESQATSDQTLEFTDKNMFVFEGSSNSDELEVESLMVDILDRIDIVTKIE</sequence>
<feature type="domain" description="C2H2-type" evidence="2">
    <location>
        <begin position="53"/>
        <end position="73"/>
    </location>
</feature>
<evidence type="ECO:0000259" key="2">
    <source>
        <dbReference type="PROSITE" id="PS00028"/>
    </source>
</evidence>
<dbReference type="PROSITE" id="PS00028">
    <property type="entry name" value="ZINC_FINGER_C2H2_1"/>
    <property type="match status" value="1"/>
</dbReference>
<evidence type="ECO:0000313" key="3">
    <source>
        <dbReference type="Proteomes" id="UP000887540"/>
    </source>
</evidence>
<dbReference type="InterPro" id="IPR013087">
    <property type="entry name" value="Znf_C2H2_type"/>
</dbReference>
<organism evidence="3 4">
    <name type="scientific">Acrobeloides nanus</name>
    <dbReference type="NCBI Taxonomy" id="290746"/>
    <lineage>
        <taxon>Eukaryota</taxon>
        <taxon>Metazoa</taxon>
        <taxon>Ecdysozoa</taxon>
        <taxon>Nematoda</taxon>
        <taxon>Chromadorea</taxon>
        <taxon>Rhabditida</taxon>
        <taxon>Tylenchina</taxon>
        <taxon>Cephalobomorpha</taxon>
        <taxon>Cephaloboidea</taxon>
        <taxon>Cephalobidae</taxon>
        <taxon>Acrobeloides</taxon>
    </lineage>
</organism>
<protein>
    <submittedName>
        <fullName evidence="4">C2H2-type domain-containing protein</fullName>
    </submittedName>
</protein>
<reference evidence="4" key="1">
    <citation type="submission" date="2022-11" db="UniProtKB">
        <authorList>
            <consortium name="WormBaseParasite"/>
        </authorList>
    </citation>
    <scope>IDENTIFICATION</scope>
</reference>
<evidence type="ECO:0000313" key="4">
    <source>
        <dbReference type="WBParaSite" id="ACRNAN_scaffold4530.g22750.t1"/>
    </source>
</evidence>
<name>A0A914DXX1_9BILA</name>
<feature type="compositionally biased region" description="Basic and acidic residues" evidence="1">
    <location>
        <begin position="100"/>
        <end position="110"/>
    </location>
</feature>
<feature type="region of interest" description="Disordered" evidence="1">
    <location>
        <begin position="87"/>
        <end position="123"/>
    </location>
</feature>
<proteinExistence type="predicted"/>
<keyword evidence="3" id="KW-1185">Reference proteome</keyword>
<evidence type="ECO:0000256" key="1">
    <source>
        <dbReference type="SAM" id="MobiDB-lite"/>
    </source>
</evidence>
<dbReference type="Proteomes" id="UP000887540">
    <property type="component" value="Unplaced"/>
</dbReference>
<accession>A0A914DXX1</accession>
<dbReference type="WBParaSite" id="ACRNAN_scaffold4530.g22750.t1">
    <property type="protein sequence ID" value="ACRNAN_scaffold4530.g22750.t1"/>
    <property type="gene ID" value="ACRNAN_scaffold4530.g22750"/>
</dbReference>